<dbReference type="SUPFAM" id="SSF52317">
    <property type="entry name" value="Class I glutamine amidotransferase-like"/>
    <property type="match status" value="1"/>
</dbReference>
<dbReference type="CDD" id="cd01745">
    <property type="entry name" value="GATase1_2"/>
    <property type="match status" value="1"/>
</dbReference>
<evidence type="ECO:0000313" key="1">
    <source>
        <dbReference type="EMBL" id="TGA97496.1"/>
    </source>
</evidence>
<dbReference type="OrthoDB" id="9813383at2"/>
<dbReference type="PROSITE" id="PS51273">
    <property type="entry name" value="GATASE_TYPE_1"/>
    <property type="match status" value="1"/>
</dbReference>
<dbReference type="PANTHER" id="PTHR43235:SF1">
    <property type="entry name" value="GLUTAMINE AMIDOTRANSFERASE PB2B2.05-RELATED"/>
    <property type="match status" value="1"/>
</dbReference>
<dbReference type="Gene3D" id="3.40.50.880">
    <property type="match status" value="1"/>
</dbReference>
<keyword evidence="1" id="KW-0378">Hydrolase</keyword>
<dbReference type="InterPro" id="IPR029062">
    <property type="entry name" value="Class_I_gatase-like"/>
</dbReference>
<protein>
    <submittedName>
        <fullName evidence="1">Gamma-glutamyl-gamma-aminobutyrate hydrolase family protein</fullName>
    </submittedName>
</protein>
<dbReference type="PANTHER" id="PTHR43235">
    <property type="entry name" value="GLUTAMINE AMIDOTRANSFERASE PB2B2.05-RELATED"/>
    <property type="match status" value="1"/>
</dbReference>
<evidence type="ECO:0000313" key="2">
    <source>
        <dbReference type="Proteomes" id="UP000298347"/>
    </source>
</evidence>
<dbReference type="GO" id="GO:0005829">
    <property type="term" value="C:cytosol"/>
    <property type="evidence" value="ECO:0007669"/>
    <property type="project" value="TreeGrafter"/>
</dbReference>
<gene>
    <name evidence="1" type="ORF">E4665_11645</name>
</gene>
<accession>A0A4Z0GLZ1</accession>
<sequence length="246" mass="27112">MDRTPVIGVTTGFAKRNDLSQGPYVHQDYEQSLFLTGAVPVLLPIAPDELADRYIDLCDGIIFSGGGDVDPRFFGEPPSPYIEPFDIERDRFEILLMKKAIDAGKPVLCICRGLQVLNVAYGGTLVQDLATEWENPILHDQKIARGKTSHGVRIILDSRFSQLLGGRDSLYVNSLHHQAIKKLAPGFRAVAFAPDGVIEAVEHEQNDRIIGIQWHPESLAAAGDSLMRGLFRSFVAQCSLSGEKTR</sequence>
<organism evidence="1 2">
    <name type="scientific">Sporolactobacillus shoreae</name>
    <dbReference type="NCBI Taxonomy" id="1465501"/>
    <lineage>
        <taxon>Bacteria</taxon>
        <taxon>Bacillati</taxon>
        <taxon>Bacillota</taxon>
        <taxon>Bacilli</taxon>
        <taxon>Bacillales</taxon>
        <taxon>Sporolactobacillaceae</taxon>
        <taxon>Sporolactobacillus</taxon>
    </lineage>
</organism>
<dbReference type="GO" id="GO:0033969">
    <property type="term" value="F:gamma-glutamyl-gamma-aminobutyrate hydrolase activity"/>
    <property type="evidence" value="ECO:0007669"/>
    <property type="project" value="TreeGrafter"/>
</dbReference>
<dbReference type="AlphaFoldDB" id="A0A4Z0GLZ1"/>
<name>A0A4Z0GLZ1_9BACL</name>
<dbReference type="Pfam" id="PF07722">
    <property type="entry name" value="Peptidase_C26"/>
    <property type="match status" value="1"/>
</dbReference>
<dbReference type="GO" id="GO:0006598">
    <property type="term" value="P:polyamine catabolic process"/>
    <property type="evidence" value="ECO:0007669"/>
    <property type="project" value="TreeGrafter"/>
</dbReference>
<dbReference type="InterPro" id="IPR011697">
    <property type="entry name" value="Peptidase_C26"/>
</dbReference>
<reference evidence="1 2" key="1">
    <citation type="journal article" date="2015" name="Int. J. Syst. Evol. Microbiol.">
        <title>Sporolactobacillus shoreae sp. nov. and Sporolactobacillus spathodeae sp. nov., two spore-forming lactic acid bacteria isolated from tree barks in Thailand.</title>
        <authorList>
            <person name="Thamacharoensuk T."/>
            <person name="Kitahara M."/>
            <person name="Ohkuma M."/>
            <person name="Thongchul N."/>
            <person name="Tanasupawat S."/>
        </authorList>
    </citation>
    <scope>NUCLEOTIDE SEQUENCE [LARGE SCALE GENOMIC DNA]</scope>
    <source>
        <strain evidence="1 2">BK92</strain>
    </source>
</reference>
<dbReference type="InterPro" id="IPR044668">
    <property type="entry name" value="PuuD-like"/>
</dbReference>
<dbReference type="Proteomes" id="UP000298347">
    <property type="component" value="Unassembled WGS sequence"/>
</dbReference>
<proteinExistence type="predicted"/>
<keyword evidence="2" id="KW-1185">Reference proteome</keyword>
<comment type="caution">
    <text evidence="1">The sequence shown here is derived from an EMBL/GenBank/DDBJ whole genome shotgun (WGS) entry which is preliminary data.</text>
</comment>
<dbReference type="RefSeq" id="WP_135348962.1">
    <property type="nucleotide sequence ID" value="NZ_SRJD01000013.1"/>
</dbReference>
<dbReference type="EMBL" id="SRJD01000013">
    <property type="protein sequence ID" value="TGA97496.1"/>
    <property type="molecule type" value="Genomic_DNA"/>
</dbReference>